<dbReference type="InterPro" id="IPR036236">
    <property type="entry name" value="Znf_C2H2_sf"/>
</dbReference>
<evidence type="ECO:0000256" key="10">
    <source>
        <dbReference type="SAM" id="MobiDB-lite"/>
    </source>
</evidence>
<dbReference type="GO" id="GO:0005634">
    <property type="term" value="C:nucleus"/>
    <property type="evidence" value="ECO:0007669"/>
    <property type="project" value="UniProtKB-SubCell"/>
</dbReference>
<keyword evidence="2" id="KW-0479">Metal-binding</keyword>
<keyword evidence="3" id="KW-0677">Repeat</keyword>
<proteinExistence type="predicted"/>
<dbReference type="Gramene" id="Kaladp0056s0096.1.v1.1">
    <property type="protein sequence ID" value="Kaladp0056s0096.1.v1.1.CDS.1"/>
    <property type="gene ID" value="Kaladp0056s0096.v1.1"/>
</dbReference>
<dbReference type="AlphaFoldDB" id="A0A7N0UA23"/>
<evidence type="ECO:0000313" key="13">
    <source>
        <dbReference type="Proteomes" id="UP000594263"/>
    </source>
</evidence>
<evidence type="ECO:0000259" key="11">
    <source>
        <dbReference type="PROSITE" id="PS50157"/>
    </source>
</evidence>
<dbReference type="PROSITE" id="PS00028">
    <property type="entry name" value="ZINC_FINGER_C2H2_1"/>
    <property type="match status" value="2"/>
</dbReference>
<evidence type="ECO:0000256" key="3">
    <source>
        <dbReference type="ARBA" id="ARBA00022737"/>
    </source>
</evidence>
<comment type="subcellular location">
    <subcellularLocation>
        <location evidence="1">Nucleus</location>
    </subcellularLocation>
</comment>
<organism evidence="12 13">
    <name type="scientific">Kalanchoe fedtschenkoi</name>
    <name type="common">Lavender scallops</name>
    <name type="synonym">South American air plant</name>
    <dbReference type="NCBI Taxonomy" id="63787"/>
    <lineage>
        <taxon>Eukaryota</taxon>
        <taxon>Viridiplantae</taxon>
        <taxon>Streptophyta</taxon>
        <taxon>Embryophyta</taxon>
        <taxon>Tracheophyta</taxon>
        <taxon>Spermatophyta</taxon>
        <taxon>Magnoliopsida</taxon>
        <taxon>eudicotyledons</taxon>
        <taxon>Gunneridae</taxon>
        <taxon>Pentapetalae</taxon>
        <taxon>Saxifragales</taxon>
        <taxon>Crassulaceae</taxon>
        <taxon>Kalanchoe</taxon>
    </lineage>
</organism>
<dbReference type="PANTHER" id="PTHR26374">
    <property type="entry name" value="ZINC FINGER PROTEIN ZAT5"/>
    <property type="match status" value="1"/>
</dbReference>
<accession>A0A7N0UA23</accession>
<evidence type="ECO:0000256" key="8">
    <source>
        <dbReference type="ARBA" id="ARBA00023242"/>
    </source>
</evidence>
<feature type="domain" description="C2H2-type" evidence="11">
    <location>
        <begin position="180"/>
        <end position="202"/>
    </location>
</feature>
<evidence type="ECO:0000256" key="1">
    <source>
        <dbReference type="ARBA" id="ARBA00004123"/>
    </source>
</evidence>
<protein>
    <recommendedName>
        <fullName evidence="11">C2H2-type domain-containing protein</fullName>
    </recommendedName>
</protein>
<dbReference type="PROSITE" id="PS50157">
    <property type="entry name" value="ZINC_FINGER_C2H2_2"/>
    <property type="match status" value="2"/>
</dbReference>
<dbReference type="EnsemblPlants" id="Kaladp0056s0096.1.v1.1">
    <property type="protein sequence ID" value="Kaladp0056s0096.1.v1.1.CDS.1"/>
    <property type="gene ID" value="Kaladp0056s0096.v1.1"/>
</dbReference>
<reference evidence="12" key="1">
    <citation type="submission" date="2021-01" db="UniProtKB">
        <authorList>
            <consortium name="EnsemblPlants"/>
        </authorList>
    </citation>
    <scope>IDENTIFICATION</scope>
</reference>
<evidence type="ECO:0000256" key="7">
    <source>
        <dbReference type="ARBA" id="ARBA00023163"/>
    </source>
</evidence>
<keyword evidence="6" id="KW-0805">Transcription regulation</keyword>
<dbReference type="PANTHER" id="PTHR26374:SF466">
    <property type="entry name" value="OS09G0122000 PROTEIN"/>
    <property type="match status" value="1"/>
</dbReference>
<feature type="domain" description="C2H2-type" evidence="11">
    <location>
        <begin position="106"/>
        <end position="133"/>
    </location>
</feature>
<keyword evidence="4 9" id="KW-0863">Zinc-finger</keyword>
<feature type="region of interest" description="Disordered" evidence="10">
    <location>
        <begin position="204"/>
        <end position="227"/>
    </location>
</feature>
<evidence type="ECO:0000256" key="2">
    <source>
        <dbReference type="ARBA" id="ARBA00022723"/>
    </source>
</evidence>
<dbReference type="OMA" id="THAFSTH"/>
<evidence type="ECO:0000256" key="5">
    <source>
        <dbReference type="ARBA" id="ARBA00022833"/>
    </source>
</evidence>
<keyword evidence="8" id="KW-0539">Nucleus</keyword>
<feature type="region of interest" description="Disordered" evidence="10">
    <location>
        <begin position="46"/>
        <end position="69"/>
    </location>
</feature>
<sequence length="276" mass="29298">MKQSKLLSKNRASLQTRNTLIIAMELPVDEVAAASLVPGALQNISKGKRNKRSSGIASDEEEDRRSYDSVVTEEEQDLANCLILLARAEVVVGAKRRIADVMGGCYECKTCSKTFPSFQALGGHRAGHGKPKSHIDDCDFAPSSSSNCSVSPQPPTPPTTAANRNDVVVAKSSTRPSKAHRCSVCGSEFSSGQALGGHMRRHRAVPVPSRSPSAGPSSMGSGGASSLEAKTRSFLSLDLNLPAPEVGEISQCQQNAAFHQLETHAFSTHALLGCHY</sequence>
<dbReference type="SMART" id="SM00355">
    <property type="entry name" value="ZnF_C2H2"/>
    <property type="match status" value="2"/>
</dbReference>
<evidence type="ECO:0000256" key="9">
    <source>
        <dbReference type="PROSITE-ProRule" id="PRU00042"/>
    </source>
</evidence>
<keyword evidence="5" id="KW-0862">Zinc</keyword>
<dbReference type="Pfam" id="PF13912">
    <property type="entry name" value="zf-C2H2_6"/>
    <property type="match status" value="2"/>
</dbReference>
<evidence type="ECO:0000256" key="4">
    <source>
        <dbReference type="ARBA" id="ARBA00022771"/>
    </source>
</evidence>
<feature type="compositionally biased region" description="Low complexity" evidence="10">
    <location>
        <begin position="205"/>
        <end position="219"/>
    </location>
</feature>
<dbReference type="GO" id="GO:0008270">
    <property type="term" value="F:zinc ion binding"/>
    <property type="evidence" value="ECO:0007669"/>
    <property type="project" value="UniProtKB-KW"/>
</dbReference>
<keyword evidence="13" id="KW-1185">Reference proteome</keyword>
<dbReference type="SUPFAM" id="SSF57667">
    <property type="entry name" value="beta-beta-alpha zinc fingers"/>
    <property type="match status" value="1"/>
</dbReference>
<feature type="region of interest" description="Disordered" evidence="10">
    <location>
        <begin position="144"/>
        <end position="175"/>
    </location>
</feature>
<dbReference type="Gene3D" id="3.30.160.60">
    <property type="entry name" value="Classic Zinc Finger"/>
    <property type="match status" value="1"/>
</dbReference>
<dbReference type="Proteomes" id="UP000594263">
    <property type="component" value="Unplaced"/>
</dbReference>
<keyword evidence="7" id="KW-0804">Transcription</keyword>
<dbReference type="InterPro" id="IPR013087">
    <property type="entry name" value="Znf_C2H2_type"/>
</dbReference>
<evidence type="ECO:0000313" key="12">
    <source>
        <dbReference type="EnsemblPlants" id="Kaladp0056s0096.1.v1.1.CDS.1"/>
    </source>
</evidence>
<evidence type="ECO:0000256" key="6">
    <source>
        <dbReference type="ARBA" id="ARBA00023015"/>
    </source>
</evidence>
<name>A0A7N0UA23_KALFE</name>